<evidence type="ECO:0000313" key="6">
    <source>
        <dbReference type="Proteomes" id="UP001596417"/>
    </source>
</evidence>
<comment type="caution">
    <text evidence="5">The sequence shown here is derived from an EMBL/GenBank/DDBJ whole genome shotgun (WGS) entry which is preliminary data.</text>
</comment>
<dbReference type="EC" id="2.4.-.-" evidence="5"/>
<name>A0ABD5YHY4_9EURY</name>
<evidence type="ECO:0000256" key="2">
    <source>
        <dbReference type="ARBA" id="ARBA00022679"/>
    </source>
</evidence>
<feature type="region of interest" description="Disordered" evidence="3">
    <location>
        <begin position="339"/>
        <end position="397"/>
    </location>
</feature>
<dbReference type="RefSeq" id="WP_390204503.1">
    <property type="nucleotide sequence ID" value="NZ_JBHTAX010000001.1"/>
</dbReference>
<dbReference type="AlphaFoldDB" id="A0ABD5YHY4"/>
<evidence type="ECO:0000256" key="3">
    <source>
        <dbReference type="SAM" id="MobiDB-lite"/>
    </source>
</evidence>
<dbReference type="CDD" id="cd03801">
    <property type="entry name" value="GT4_PimA-like"/>
    <property type="match status" value="1"/>
</dbReference>
<evidence type="ECO:0000259" key="4">
    <source>
        <dbReference type="Pfam" id="PF00534"/>
    </source>
</evidence>
<sequence>MSERLDVGFVPAECPGAAGTGAVRTSTLLIERLSNYHDLTVYVSSQMDASSADLPAEDRVEYVIHDKLPKLPHPLTNKIETLREESHALNQHELVHSYSSAFIPVLADLDVPTLSTINSYLPVCPKADMMYHGEQKCSGPGRVKCANCIPATALKRRQGLDEELRGGYVALGQIGFVHESLDRSWDIDAYHALSPHLVEDFGKIGFPDERIEVIPHFYDETFEVENTEGRSKPEAGRAVKLLYVGALQDIKGVHVLVRGVAEILQRGYDATLQIAGSGPLEKRLHELARELDVDDQIEWLGYVDHDELTTIYDKADAFVYSGLLDEPFGRVLLKHYRHGRRSSPPTWEAPTTSLDQQDSDLHPETRLLSQTPSNDLSRTTTHTTTPSLTISNGLRPKPSRKILRSVSRRCIDDRLRNGCVDSRTP</sequence>
<organism evidence="5 6">
    <name type="scientific">Halocatena marina</name>
    <dbReference type="NCBI Taxonomy" id="2934937"/>
    <lineage>
        <taxon>Archaea</taxon>
        <taxon>Methanobacteriati</taxon>
        <taxon>Methanobacteriota</taxon>
        <taxon>Stenosarchaea group</taxon>
        <taxon>Halobacteria</taxon>
        <taxon>Halobacteriales</taxon>
        <taxon>Natronomonadaceae</taxon>
        <taxon>Halocatena</taxon>
    </lineage>
</organism>
<protein>
    <submittedName>
        <fullName evidence="5">Glycosyltransferase family 4 protein</fullName>
        <ecNumber evidence="5">2.4.-.-</ecNumber>
    </submittedName>
</protein>
<accession>A0ABD5YHY4</accession>
<keyword evidence="6" id="KW-1185">Reference proteome</keyword>
<proteinExistence type="predicted"/>
<dbReference type="Gene3D" id="3.40.50.2000">
    <property type="entry name" value="Glycogen Phosphorylase B"/>
    <property type="match status" value="2"/>
</dbReference>
<dbReference type="InterPro" id="IPR001296">
    <property type="entry name" value="Glyco_trans_1"/>
</dbReference>
<dbReference type="EMBL" id="JBHTAX010000001">
    <property type="protein sequence ID" value="MFC7188863.1"/>
    <property type="molecule type" value="Genomic_DNA"/>
</dbReference>
<evidence type="ECO:0000256" key="1">
    <source>
        <dbReference type="ARBA" id="ARBA00022676"/>
    </source>
</evidence>
<feature type="compositionally biased region" description="Polar residues" evidence="3">
    <location>
        <begin position="343"/>
        <end position="356"/>
    </location>
</feature>
<dbReference type="SUPFAM" id="SSF53756">
    <property type="entry name" value="UDP-Glycosyltransferase/glycogen phosphorylase"/>
    <property type="match status" value="1"/>
</dbReference>
<feature type="compositionally biased region" description="Polar residues" evidence="3">
    <location>
        <begin position="367"/>
        <end position="378"/>
    </location>
</feature>
<dbReference type="PANTHER" id="PTHR12526:SF510">
    <property type="entry name" value="D-INOSITOL 3-PHOSPHATE GLYCOSYLTRANSFERASE"/>
    <property type="match status" value="1"/>
</dbReference>
<gene>
    <name evidence="5" type="ORF">ACFQL7_02720</name>
</gene>
<keyword evidence="1 5" id="KW-0328">Glycosyltransferase</keyword>
<dbReference type="PANTHER" id="PTHR12526">
    <property type="entry name" value="GLYCOSYLTRANSFERASE"/>
    <property type="match status" value="1"/>
</dbReference>
<feature type="domain" description="Glycosyl transferase family 1" evidence="4">
    <location>
        <begin position="234"/>
        <end position="333"/>
    </location>
</feature>
<reference evidence="5 6" key="1">
    <citation type="journal article" date="2019" name="Int. J. Syst. Evol. Microbiol.">
        <title>The Global Catalogue of Microorganisms (GCM) 10K type strain sequencing project: providing services to taxonomists for standard genome sequencing and annotation.</title>
        <authorList>
            <consortium name="The Broad Institute Genomics Platform"/>
            <consortium name="The Broad Institute Genome Sequencing Center for Infectious Disease"/>
            <person name="Wu L."/>
            <person name="Ma J."/>
        </authorList>
    </citation>
    <scope>NUCLEOTIDE SEQUENCE [LARGE SCALE GENOMIC DNA]</scope>
    <source>
        <strain evidence="5 6">RDMS1</strain>
    </source>
</reference>
<dbReference type="Pfam" id="PF00534">
    <property type="entry name" value="Glycos_transf_1"/>
    <property type="match status" value="1"/>
</dbReference>
<evidence type="ECO:0000313" key="5">
    <source>
        <dbReference type="EMBL" id="MFC7188863.1"/>
    </source>
</evidence>
<keyword evidence="2 5" id="KW-0808">Transferase</keyword>
<dbReference type="GO" id="GO:0016757">
    <property type="term" value="F:glycosyltransferase activity"/>
    <property type="evidence" value="ECO:0007669"/>
    <property type="project" value="UniProtKB-KW"/>
</dbReference>
<dbReference type="Proteomes" id="UP001596417">
    <property type="component" value="Unassembled WGS sequence"/>
</dbReference>